<feature type="compositionally biased region" description="Basic and acidic residues" evidence="8">
    <location>
        <begin position="118"/>
        <end position="133"/>
    </location>
</feature>
<keyword evidence="6 7" id="KW-0539">Nucleus</keyword>
<evidence type="ECO:0000256" key="4">
    <source>
        <dbReference type="ARBA" id="ARBA00022728"/>
    </source>
</evidence>
<keyword evidence="3 7" id="KW-0507">mRNA processing</keyword>
<name>A0A8J2N4N8_9PLEO</name>
<evidence type="ECO:0000256" key="3">
    <source>
        <dbReference type="ARBA" id="ARBA00022664"/>
    </source>
</evidence>
<dbReference type="GO" id="GO:0000398">
    <property type="term" value="P:mRNA splicing, via spliceosome"/>
    <property type="evidence" value="ECO:0007669"/>
    <property type="project" value="UniProtKB-UniRule"/>
</dbReference>
<comment type="caution">
    <text evidence="9">The sequence shown here is derived from an EMBL/GenBank/DDBJ whole genome shotgun (WGS) entry which is preliminary data.</text>
</comment>
<dbReference type="Pfam" id="PF03371">
    <property type="entry name" value="PRP38"/>
    <property type="match status" value="1"/>
</dbReference>
<evidence type="ECO:0000256" key="2">
    <source>
        <dbReference type="ARBA" id="ARBA00006164"/>
    </source>
</evidence>
<dbReference type="AlphaFoldDB" id="A0A8J2N4N8"/>
<comment type="subcellular location">
    <subcellularLocation>
        <location evidence="1 7">Nucleus</location>
    </subcellularLocation>
</comment>
<dbReference type="PANTHER" id="PTHR23142">
    <property type="entry name" value="PRE-MRNA-SPLICING FACTOR 38A-RELATED"/>
    <property type="match status" value="1"/>
</dbReference>
<dbReference type="GO" id="GO:0005681">
    <property type="term" value="C:spliceosomal complex"/>
    <property type="evidence" value="ECO:0007669"/>
    <property type="project" value="UniProtKB-KW"/>
</dbReference>
<protein>
    <recommendedName>
        <fullName evidence="7">Pre-mRNA-splicing factor 38</fullName>
    </recommendedName>
</protein>
<comment type="similarity">
    <text evidence="2 7">Belongs to the PRP38 family.</text>
</comment>
<evidence type="ECO:0000313" key="10">
    <source>
        <dbReference type="Proteomes" id="UP000676310"/>
    </source>
</evidence>
<sequence>MSKPQFDRADASALLDDRGYRGALIRGQNPALLFEKGVRERITESYYWKEQCFGLNAATLCDRAADLKFIGGTTGITGKPTPFLCLAFKMLQLVPDKEIILEYLNFRDDEEDEAQNGEIKKEGNGHSSEDEDTTKKALDLNAAGKLGDFKYLRCLAAFYIRLAWEPVEIYTTLEPLLTDYRKIKRRLKDAFTLTYVDQFIDDLLTKDRICATSLWKLPSRANLEDLDMLEPRESPLGDEIDELDEELDKRSDASARSYRTGVVAEVAAMIAGIGEEVAVQESRVGQGAGHAVGVQVADGTRFMRMNCC</sequence>
<evidence type="ECO:0000256" key="6">
    <source>
        <dbReference type="ARBA" id="ARBA00023242"/>
    </source>
</evidence>
<evidence type="ECO:0000256" key="7">
    <source>
        <dbReference type="RuleBase" id="RU367025"/>
    </source>
</evidence>
<dbReference type="GeneID" id="67020759"/>
<reference evidence="9" key="1">
    <citation type="submission" date="2021-05" db="EMBL/GenBank/DDBJ databases">
        <authorList>
            <person name="Stam R."/>
        </authorList>
    </citation>
    <scope>NUCLEOTIDE SEQUENCE</scope>
    <source>
        <strain evidence="9">CS162</strain>
    </source>
</reference>
<evidence type="ECO:0000256" key="5">
    <source>
        <dbReference type="ARBA" id="ARBA00023187"/>
    </source>
</evidence>
<evidence type="ECO:0000256" key="8">
    <source>
        <dbReference type="SAM" id="MobiDB-lite"/>
    </source>
</evidence>
<keyword evidence="10" id="KW-1185">Reference proteome</keyword>
<feature type="region of interest" description="Disordered" evidence="8">
    <location>
        <begin position="114"/>
        <end position="133"/>
    </location>
</feature>
<evidence type="ECO:0000313" key="9">
    <source>
        <dbReference type="EMBL" id="CAG5178293.1"/>
    </source>
</evidence>
<keyword evidence="4 7" id="KW-0747">Spliceosome</keyword>
<dbReference type="InterPro" id="IPR005037">
    <property type="entry name" value="PRP38"/>
</dbReference>
<dbReference type="OrthoDB" id="190958at2759"/>
<dbReference type="RefSeq" id="XP_043172196.1">
    <property type="nucleotide sequence ID" value="XM_043316261.1"/>
</dbReference>
<gene>
    <name evidence="9" type="ORF">ALTATR162_LOCUS8628</name>
</gene>
<proteinExistence type="inferred from homology"/>
<accession>A0A8J2N4N8</accession>
<organism evidence="9 10">
    <name type="scientific">Alternaria atra</name>
    <dbReference type="NCBI Taxonomy" id="119953"/>
    <lineage>
        <taxon>Eukaryota</taxon>
        <taxon>Fungi</taxon>
        <taxon>Dikarya</taxon>
        <taxon>Ascomycota</taxon>
        <taxon>Pezizomycotina</taxon>
        <taxon>Dothideomycetes</taxon>
        <taxon>Pleosporomycetidae</taxon>
        <taxon>Pleosporales</taxon>
        <taxon>Pleosporineae</taxon>
        <taxon>Pleosporaceae</taxon>
        <taxon>Alternaria</taxon>
        <taxon>Alternaria sect. Ulocladioides</taxon>
    </lineage>
</organism>
<dbReference type="Proteomes" id="UP000676310">
    <property type="component" value="Unassembled WGS sequence"/>
</dbReference>
<evidence type="ECO:0000256" key="1">
    <source>
        <dbReference type="ARBA" id="ARBA00004123"/>
    </source>
</evidence>
<keyword evidence="5 7" id="KW-0508">mRNA splicing</keyword>
<comment type="function">
    <text evidence="7">Required for pre-mRNA splicing.</text>
</comment>
<dbReference type="EMBL" id="CAJRGZ010000023">
    <property type="protein sequence ID" value="CAG5178293.1"/>
    <property type="molecule type" value="Genomic_DNA"/>
</dbReference>